<feature type="non-terminal residue" evidence="3">
    <location>
        <position position="312"/>
    </location>
</feature>
<proteinExistence type="predicted"/>
<dbReference type="AlphaFoldDB" id="A0A0G0U3M3"/>
<gene>
    <name evidence="3" type="ORF">UU29_C0002G0001</name>
</gene>
<feature type="region of interest" description="Disordered" evidence="1">
    <location>
        <begin position="180"/>
        <end position="199"/>
    </location>
</feature>
<comment type="caution">
    <text evidence="3">The sequence shown here is derived from an EMBL/GenBank/DDBJ whole genome shotgun (WGS) entry which is preliminary data.</text>
</comment>
<sequence>MGREGEQREDRDKSPEERAEITDRILRSAESGSLTPPIFVSNAQRLLEVSKGADEVKTYLQTVIGITELAPQVQDILVDLLLQSCEAGQIAKIRKHYQTFQTLGLDQKPEVQQFLVTVKRIFPDVEAPSGTPDSAPTPTHPQVRYRRISRRAVILGGVGLFATAILGGLGGKAASDTTEAMATAQQASSANPAPTPPKDLGEIAPAAEILPPPNPHLGIRNDIVEIMEWVPRLGATSIRIDGGMSETLAGELKDYKVRSLLNKAKKMDLNVLYVFNPQGLLTPEEIERRLETILTSGAKITVELGNEPDVEV</sequence>
<feature type="transmembrane region" description="Helical" evidence="2">
    <location>
        <begin position="152"/>
        <end position="171"/>
    </location>
</feature>
<dbReference type="Proteomes" id="UP000034601">
    <property type="component" value="Unassembled WGS sequence"/>
</dbReference>
<dbReference type="EMBL" id="LCAB01000002">
    <property type="protein sequence ID" value="KKR83688.1"/>
    <property type="molecule type" value="Genomic_DNA"/>
</dbReference>
<evidence type="ECO:0000256" key="2">
    <source>
        <dbReference type="SAM" id="Phobius"/>
    </source>
</evidence>
<accession>A0A0G0U3M3</accession>
<organism evidence="3 4">
    <name type="scientific">Candidatus Daviesbacteria bacterium GW2011_GWA2_40_9</name>
    <dbReference type="NCBI Taxonomy" id="1618424"/>
    <lineage>
        <taxon>Bacteria</taxon>
        <taxon>Candidatus Daviesiibacteriota</taxon>
    </lineage>
</organism>
<evidence type="ECO:0000313" key="3">
    <source>
        <dbReference type="EMBL" id="KKR83688.1"/>
    </source>
</evidence>
<feature type="compositionally biased region" description="Polar residues" evidence="1">
    <location>
        <begin position="180"/>
        <end position="192"/>
    </location>
</feature>
<evidence type="ECO:0000256" key="1">
    <source>
        <dbReference type="SAM" id="MobiDB-lite"/>
    </source>
</evidence>
<evidence type="ECO:0000313" key="4">
    <source>
        <dbReference type="Proteomes" id="UP000034601"/>
    </source>
</evidence>
<protein>
    <submittedName>
        <fullName evidence="3">Uncharacterized protein</fullName>
    </submittedName>
</protein>
<name>A0A0G0U3M3_9BACT</name>
<reference evidence="3 4" key="1">
    <citation type="journal article" date="2015" name="Nature">
        <title>rRNA introns, odd ribosomes, and small enigmatic genomes across a large radiation of phyla.</title>
        <authorList>
            <person name="Brown C.T."/>
            <person name="Hug L.A."/>
            <person name="Thomas B.C."/>
            <person name="Sharon I."/>
            <person name="Castelle C.J."/>
            <person name="Singh A."/>
            <person name="Wilkins M.J."/>
            <person name="Williams K.H."/>
            <person name="Banfield J.F."/>
        </authorList>
    </citation>
    <scope>NUCLEOTIDE SEQUENCE [LARGE SCALE GENOMIC DNA]</scope>
</reference>
<keyword evidence="2" id="KW-0812">Transmembrane</keyword>
<keyword evidence="2" id="KW-1133">Transmembrane helix</keyword>
<keyword evidence="2" id="KW-0472">Membrane</keyword>